<comment type="caution">
    <text evidence="9">The sequence shown here is derived from an EMBL/GenBank/DDBJ whole genome shotgun (WGS) entry which is preliminary data.</text>
</comment>
<reference evidence="9 10" key="1">
    <citation type="submission" date="2019-01" db="EMBL/GenBank/DDBJ databases">
        <title>Sequencing of cultivated peanut Arachis hypogaea provides insights into genome evolution and oil improvement.</title>
        <authorList>
            <person name="Chen X."/>
        </authorList>
    </citation>
    <scope>NUCLEOTIDE SEQUENCE [LARGE SCALE GENOMIC DNA]</scope>
    <source>
        <strain evidence="10">cv. Fuhuasheng</strain>
        <tissue evidence="9">Leaves</tissue>
    </source>
</reference>
<keyword evidence="5" id="KW-0769">Symport</keyword>
<keyword evidence="3" id="KW-0762">Sugar transport</keyword>
<dbReference type="EMBL" id="SDMP01000004">
    <property type="protein sequence ID" value="RYR60773.1"/>
    <property type="molecule type" value="Genomic_DNA"/>
</dbReference>
<feature type="transmembrane region" description="Helical" evidence="8">
    <location>
        <begin position="71"/>
        <end position="96"/>
    </location>
</feature>
<name>A0A445DC96_ARAHY</name>
<evidence type="ECO:0000313" key="9">
    <source>
        <dbReference type="EMBL" id="RYR60773.1"/>
    </source>
</evidence>
<accession>A0A445DC96</accession>
<evidence type="ECO:0000256" key="3">
    <source>
        <dbReference type="ARBA" id="ARBA00022597"/>
    </source>
</evidence>
<evidence type="ECO:0000256" key="2">
    <source>
        <dbReference type="ARBA" id="ARBA00022448"/>
    </source>
</evidence>
<dbReference type="SMR" id="A0A445DC96"/>
<dbReference type="GO" id="GO:0005773">
    <property type="term" value="C:vacuole"/>
    <property type="evidence" value="ECO:0007669"/>
    <property type="project" value="TreeGrafter"/>
</dbReference>
<evidence type="ECO:0008006" key="11">
    <source>
        <dbReference type="Google" id="ProtNLM"/>
    </source>
</evidence>
<comment type="subcellular location">
    <subcellularLocation>
        <location evidence="1">Membrane</location>
        <topology evidence="1">Multi-pass membrane protein</topology>
    </subcellularLocation>
</comment>
<evidence type="ECO:0000256" key="1">
    <source>
        <dbReference type="ARBA" id="ARBA00004141"/>
    </source>
</evidence>
<evidence type="ECO:0000256" key="5">
    <source>
        <dbReference type="ARBA" id="ARBA00022847"/>
    </source>
</evidence>
<evidence type="ECO:0000313" key="10">
    <source>
        <dbReference type="Proteomes" id="UP000289738"/>
    </source>
</evidence>
<dbReference type="AlphaFoldDB" id="A0A445DC96"/>
<dbReference type="Proteomes" id="UP000289738">
    <property type="component" value="Chromosome A04"/>
</dbReference>
<dbReference type="Gramene" id="arahy.Tifrunner.gnm2.ann2.Ah04g384800.1">
    <property type="protein sequence ID" value="arahy.Tifrunner.gnm2.ann2.Ah04g384800.1-CDS-1"/>
    <property type="gene ID" value="arahy.Tifrunner.gnm2.ann2.Ah04g384800"/>
</dbReference>
<evidence type="ECO:0000256" key="4">
    <source>
        <dbReference type="ARBA" id="ARBA00022692"/>
    </source>
</evidence>
<feature type="transmembrane region" description="Helical" evidence="8">
    <location>
        <begin position="108"/>
        <end position="126"/>
    </location>
</feature>
<dbReference type="OrthoDB" id="28755at2759"/>
<dbReference type="GO" id="GO:0008506">
    <property type="term" value="F:sucrose:proton symporter activity"/>
    <property type="evidence" value="ECO:0007669"/>
    <property type="project" value="TreeGrafter"/>
</dbReference>
<feature type="transmembrane region" description="Helical" evidence="8">
    <location>
        <begin position="40"/>
        <end position="59"/>
    </location>
</feature>
<gene>
    <name evidence="9" type="ORF">Ahy_A04g017837</name>
</gene>
<protein>
    <recommendedName>
        <fullName evidence="11">Amino acid transporter transmembrane domain-containing protein</fullName>
    </recommendedName>
</protein>
<keyword evidence="4 8" id="KW-0812">Transmembrane</keyword>
<keyword evidence="6 8" id="KW-1133">Transmembrane helix</keyword>
<sequence>MVMVVSTAAWIHLVNAVQIAWLIPGYVILEVLDRWTSLVWLVGAVSSSVLHSILSYYSNRATCKLGRHRPFIFAGVIAVTIAFLTIGFAADISYAFGDNLSEKARPRALAIFKIGLLMLEISINMIDARCKDFLDDLASRDQRTI</sequence>
<evidence type="ECO:0000256" key="7">
    <source>
        <dbReference type="ARBA" id="ARBA00023136"/>
    </source>
</evidence>
<dbReference type="GO" id="GO:0005886">
    <property type="term" value="C:plasma membrane"/>
    <property type="evidence" value="ECO:0007669"/>
    <property type="project" value="TreeGrafter"/>
</dbReference>
<proteinExistence type="predicted"/>
<keyword evidence="2" id="KW-0813">Transport</keyword>
<keyword evidence="10" id="KW-1185">Reference proteome</keyword>
<keyword evidence="7 8" id="KW-0472">Membrane</keyword>
<organism evidence="9 10">
    <name type="scientific">Arachis hypogaea</name>
    <name type="common">Peanut</name>
    <dbReference type="NCBI Taxonomy" id="3818"/>
    <lineage>
        <taxon>Eukaryota</taxon>
        <taxon>Viridiplantae</taxon>
        <taxon>Streptophyta</taxon>
        <taxon>Embryophyta</taxon>
        <taxon>Tracheophyta</taxon>
        <taxon>Spermatophyta</taxon>
        <taxon>Magnoliopsida</taxon>
        <taxon>eudicotyledons</taxon>
        <taxon>Gunneridae</taxon>
        <taxon>Pentapetalae</taxon>
        <taxon>rosids</taxon>
        <taxon>fabids</taxon>
        <taxon>Fabales</taxon>
        <taxon>Fabaceae</taxon>
        <taxon>Papilionoideae</taxon>
        <taxon>50 kb inversion clade</taxon>
        <taxon>dalbergioids sensu lato</taxon>
        <taxon>Dalbergieae</taxon>
        <taxon>Pterocarpus clade</taxon>
        <taxon>Arachis</taxon>
    </lineage>
</organism>
<dbReference type="PANTHER" id="PTHR19432">
    <property type="entry name" value="SUGAR TRANSPORTER"/>
    <property type="match status" value="1"/>
</dbReference>
<dbReference type="PANTHER" id="PTHR19432:SF89">
    <property type="entry name" value="SUCROSE_H+ SYMPORTER, PLANT, MAJOR FACILITATOR SUPERFAMILY DOMAIN-CONTAINING PROTEIN-RELATED"/>
    <property type="match status" value="1"/>
</dbReference>
<evidence type="ECO:0000256" key="8">
    <source>
        <dbReference type="SAM" id="Phobius"/>
    </source>
</evidence>
<evidence type="ECO:0000256" key="6">
    <source>
        <dbReference type="ARBA" id="ARBA00022989"/>
    </source>
</evidence>